<gene>
    <name evidence="2" type="ORF">K504DRAFT_531530</name>
</gene>
<dbReference type="AlphaFoldDB" id="A0A6G1KHV6"/>
<dbReference type="Pfam" id="PF13540">
    <property type="entry name" value="RCC1_2"/>
    <property type="match status" value="1"/>
</dbReference>
<dbReference type="Pfam" id="PF00415">
    <property type="entry name" value="RCC1"/>
    <property type="match status" value="1"/>
</dbReference>
<dbReference type="PANTHER" id="PTHR45982:SF5">
    <property type="entry name" value="RCC DOMAIN-CONTAINING PROTEIN ATS1"/>
    <property type="match status" value="1"/>
</dbReference>
<dbReference type="PANTHER" id="PTHR45982">
    <property type="entry name" value="REGULATOR OF CHROMOSOME CONDENSATION"/>
    <property type="match status" value="1"/>
</dbReference>
<protein>
    <submittedName>
        <fullName evidence="2">RCC1/BLIP-II</fullName>
    </submittedName>
</protein>
<name>A0A6G1KHV6_9PLEO</name>
<dbReference type="Proteomes" id="UP000799428">
    <property type="component" value="Unassembled WGS sequence"/>
</dbReference>
<evidence type="ECO:0000313" key="2">
    <source>
        <dbReference type="EMBL" id="KAF2712429.1"/>
    </source>
</evidence>
<dbReference type="SUPFAM" id="SSF50985">
    <property type="entry name" value="RCC1/BLIP-II"/>
    <property type="match status" value="1"/>
</dbReference>
<proteinExistence type="predicted"/>
<feature type="repeat" description="RCC1" evidence="1">
    <location>
        <begin position="3"/>
        <end position="60"/>
    </location>
</feature>
<dbReference type="InterPro" id="IPR009091">
    <property type="entry name" value="RCC1/BLIP-II"/>
</dbReference>
<dbReference type="PROSITE" id="PS50012">
    <property type="entry name" value="RCC1_3"/>
    <property type="match status" value="2"/>
</dbReference>
<dbReference type="InterPro" id="IPR051553">
    <property type="entry name" value="Ran_GTPase-activating"/>
</dbReference>
<evidence type="ECO:0000313" key="3">
    <source>
        <dbReference type="Proteomes" id="UP000799428"/>
    </source>
</evidence>
<accession>A0A6G1KHV6</accession>
<feature type="non-terminal residue" evidence="2">
    <location>
        <position position="417"/>
    </location>
</feature>
<feature type="repeat" description="RCC1" evidence="1">
    <location>
        <begin position="187"/>
        <end position="241"/>
    </location>
</feature>
<dbReference type="OrthoDB" id="5370059at2759"/>
<sequence>MHYKLWAFGSNDRGQLGIPHDPNDISTHDKVFKPREVHCLHEEIKSISGGAKHTLILTDEGSVLGAGDNTDGQLGSYRHARLRYHCSLNEELPQMVPQFEYMYTGIQFCAAAWTSTAYVANRKKTADIFTEGTCLWGELARGRSKDTYPHPAYCASGGSGKIMTTLEGNVVSFAAGTYHYVAIMDNGDVYGWGKARNHQLGDQYDDPSPKVHTTPTKIINHPSKWKKVVCGMDFTLLLGDTGADEKYILGGHKHGLNPLRLDITRWKDICATWNAIFVLFEDGSLVARGKNKDWELVPPNLPRITQIAASPGHVVASTSSGEVITWGFAEDGQCGPITQIQLPVENGRFDGHFNTITGIPGHIIRVEAVPGRSFVLTEIDEPSNKKTVGESSNAIDLFAELQSEIEEEKDTILSRIN</sequence>
<dbReference type="InterPro" id="IPR000408">
    <property type="entry name" value="Reg_chr_condens"/>
</dbReference>
<dbReference type="Gene3D" id="2.130.10.30">
    <property type="entry name" value="Regulator of chromosome condensation 1/beta-lactamase-inhibitor protein II"/>
    <property type="match status" value="2"/>
</dbReference>
<dbReference type="PRINTS" id="PR00633">
    <property type="entry name" value="RCCNDNSATION"/>
</dbReference>
<organism evidence="2 3">
    <name type="scientific">Pleomassaria siparia CBS 279.74</name>
    <dbReference type="NCBI Taxonomy" id="1314801"/>
    <lineage>
        <taxon>Eukaryota</taxon>
        <taxon>Fungi</taxon>
        <taxon>Dikarya</taxon>
        <taxon>Ascomycota</taxon>
        <taxon>Pezizomycotina</taxon>
        <taxon>Dothideomycetes</taxon>
        <taxon>Pleosporomycetidae</taxon>
        <taxon>Pleosporales</taxon>
        <taxon>Pleomassariaceae</taxon>
        <taxon>Pleomassaria</taxon>
    </lineage>
</organism>
<keyword evidence="3" id="KW-1185">Reference proteome</keyword>
<evidence type="ECO:0000256" key="1">
    <source>
        <dbReference type="PROSITE-ProRule" id="PRU00235"/>
    </source>
</evidence>
<reference evidence="2" key="1">
    <citation type="journal article" date="2020" name="Stud. Mycol.">
        <title>101 Dothideomycetes genomes: a test case for predicting lifestyles and emergence of pathogens.</title>
        <authorList>
            <person name="Haridas S."/>
            <person name="Albert R."/>
            <person name="Binder M."/>
            <person name="Bloem J."/>
            <person name="Labutti K."/>
            <person name="Salamov A."/>
            <person name="Andreopoulos B."/>
            <person name="Baker S."/>
            <person name="Barry K."/>
            <person name="Bills G."/>
            <person name="Bluhm B."/>
            <person name="Cannon C."/>
            <person name="Castanera R."/>
            <person name="Culley D."/>
            <person name="Daum C."/>
            <person name="Ezra D."/>
            <person name="Gonzalez J."/>
            <person name="Henrissat B."/>
            <person name="Kuo A."/>
            <person name="Liang C."/>
            <person name="Lipzen A."/>
            <person name="Lutzoni F."/>
            <person name="Magnuson J."/>
            <person name="Mondo S."/>
            <person name="Nolan M."/>
            <person name="Ohm R."/>
            <person name="Pangilinan J."/>
            <person name="Park H.-J."/>
            <person name="Ramirez L."/>
            <person name="Alfaro M."/>
            <person name="Sun H."/>
            <person name="Tritt A."/>
            <person name="Yoshinaga Y."/>
            <person name="Zwiers L.-H."/>
            <person name="Turgeon B."/>
            <person name="Goodwin S."/>
            <person name="Spatafora J."/>
            <person name="Crous P."/>
            <person name="Grigoriev I."/>
        </authorList>
    </citation>
    <scope>NUCLEOTIDE SEQUENCE</scope>
    <source>
        <strain evidence="2">CBS 279.74</strain>
    </source>
</reference>
<dbReference type="EMBL" id="MU005766">
    <property type="protein sequence ID" value="KAF2712429.1"/>
    <property type="molecule type" value="Genomic_DNA"/>
</dbReference>